<protein>
    <submittedName>
        <fullName evidence="2">Oidioi.mRNA.OKI2018_I69.XSR.g13403.t1.cds</fullName>
    </submittedName>
</protein>
<dbReference type="EMBL" id="OU015569">
    <property type="protein sequence ID" value="CAG5094267.1"/>
    <property type="molecule type" value="Genomic_DNA"/>
</dbReference>
<evidence type="ECO:0000256" key="1">
    <source>
        <dbReference type="SAM" id="MobiDB-lite"/>
    </source>
</evidence>
<proteinExistence type="predicted"/>
<feature type="compositionally biased region" description="Low complexity" evidence="1">
    <location>
        <begin position="106"/>
        <end position="120"/>
    </location>
</feature>
<dbReference type="Proteomes" id="UP001158576">
    <property type="component" value="Chromosome XSR"/>
</dbReference>
<feature type="region of interest" description="Disordered" evidence="1">
    <location>
        <begin position="1"/>
        <end position="72"/>
    </location>
</feature>
<sequence>MSESSESNSLSSSEESESTQSQGNRSQSSAQESQTGSDNEDNSESKNSSPENGTEQLQRQREPTNWEAKYPYRFHPERDALMKECVQMAEYTMKPPIVKPWNPAKGRANNRGNYRGQNRNEQNHGGKRRRDF</sequence>
<evidence type="ECO:0000313" key="3">
    <source>
        <dbReference type="Proteomes" id="UP001158576"/>
    </source>
</evidence>
<keyword evidence="3" id="KW-1185">Reference proteome</keyword>
<evidence type="ECO:0000313" key="2">
    <source>
        <dbReference type="EMBL" id="CAG5094267.1"/>
    </source>
</evidence>
<dbReference type="InterPro" id="IPR028271">
    <property type="entry name" value="RAMAC"/>
</dbReference>
<gene>
    <name evidence="2" type="ORF">OKIOD_LOCUS4961</name>
</gene>
<organism evidence="2 3">
    <name type="scientific">Oikopleura dioica</name>
    <name type="common">Tunicate</name>
    <dbReference type="NCBI Taxonomy" id="34765"/>
    <lineage>
        <taxon>Eukaryota</taxon>
        <taxon>Metazoa</taxon>
        <taxon>Chordata</taxon>
        <taxon>Tunicata</taxon>
        <taxon>Appendicularia</taxon>
        <taxon>Copelata</taxon>
        <taxon>Oikopleuridae</taxon>
        <taxon>Oikopleura</taxon>
    </lineage>
</organism>
<feature type="compositionally biased region" description="Polar residues" evidence="1">
    <location>
        <begin position="19"/>
        <end position="36"/>
    </location>
</feature>
<reference evidence="2 3" key="1">
    <citation type="submission" date="2021-04" db="EMBL/GenBank/DDBJ databases">
        <authorList>
            <person name="Bliznina A."/>
        </authorList>
    </citation>
    <scope>NUCLEOTIDE SEQUENCE [LARGE SCALE GENOMIC DNA]</scope>
</reference>
<name>A0ABN7SBG5_OIKDI</name>
<feature type="region of interest" description="Disordered" evidence="1">
    <location>
        <begin position="96"/>
        <end position="132"/>
    </location>
</feature>
<feature type="compositionally biased region" description="Low complexity" evidence="1">
    <location>
        <begin position="1"/>
        <end position="13"/>
    </location>
</feature>
<accession>A0ABN7SBG5</accession>
<dbReference type="Pfam" id="PF15320">
    <property type="entry name" value="RAM"/>
    <property type="match status" value="1"/>
</dbReference>